<feature type="region of interest" description="Disordered" evidence="2">
    <location>
        <begin position="283"/>
        <end position="303"/>
    </location>
</feature>
<evidence type="ECO:0000313" key="4">
    <source>
        <dbReference type="Proteomes" id="UP000786811"/>
    </source>
</evidence>
<name>A0A8J2EKQ0_COTCN</name>
<dbReference type="EMBL" id="CAJNRD030001116">
    <property type="protein sequence ID" value="CAG5076138.1"/>
    <property type="molecule type" value="Genomic_DNA"/>
</dbReference>
<proteinExistence type="predicted"/>
<dbReference type="OrthoDB" id="7693528at2759"/>
<reference evidence="3" key="1">
    <citation type="submission" date="2021-04" db="EMBL/GenBank/DDBJ databases">
        <authorList>
            <person name="Chebbi M.A.C M."/>
        </authorList>
    </citation>
    <scope>NUCLEOTIDE SEQUENCE</scope>
</reference>
<keyword evidence="4" id="KW-1185">Reference proteome</keyword>
<comment type="caution">
    <text evidence="3">The sequence shown here is derived from an EMBL/GenBank/DDBJ whole genome shotgun (WGS) entry which is preliminary data.</text>
</comment>
<evidence type="ECO:0000313" key="3">
    <source>
        <dbReference type="EMBL" id="CAG5076138.1"/>
    </source>
</evidence>
<dbReference type="AlphaFoldDB" id="A0A8J2EKQ0"/>
<protein>
    <submittedName>
        <fullName evidence="3">Uncharacterized protein</fullName>
    </submittedName>
</protein>
<gene>
    <name evidence="3" type="ORF">HICCMSTLAB_LOCUS2119</name>
</gene>
<feature type="coiled-coil region" evidence="1">
    <location>
        <begin position="126"/>
        <end position="181"/>
    </location>
</feature>
<organism evidence="3 4">
    <name type="scientific">Cotesia congregata</name>
    <name type="common">Parasitoid wasp</name>
    <name type="synonym">Apanteles congregatus</name>
    <dbReference type="NCBI Taxonomy" id="51543"/>
    <lineage>
        <taxon>Eukaryota</taxon>
        <taxon>Metazoa</taxon>
        <taxon>Ecdysozoa</taxon>
        <taxon>Arthropoda</taxon>
        <taxon>Hexapoda</taxon>
        <taxon>Insecta</taxon>
        <taxon>Pterygota</taxon>
        <taxon>Neoptera</taxon>
        <taxon>Endopterygota</taxon>
        <taxon>Hymenoptera</taxon>
        <taxon>Apocrita</taxon>
        <taxon>Ichneumonoidea</taxon>
        <taxon>Braconidae</taxon>
        <taxon>Microgastrinae</taxon>
        <taxon>Cotesia</taxon>
    </lineage>
</organism>
<evidence type="ECO:0000256" key="1">
    <source>
        <dbReference type="SAM" id="Coils"/>
    </source>
</evidence>
<keyword evidence="1" id="KW-0175">Coiled coil</keyword>
<evidence type="ECO:0000256" key="2">
    <source>
        <dbReference type="SAM" id="MobiDB-lite"/>
    </source>
</evidence>
<sequence>MANNSFKFKESCNEIECSNYSCNCCKKNKDNKSSSAAAATAITTTNFSNLNDKMKNGLHMIEKRYSHLNERRQYLIEKIYNIEKTIPLLMVYNSSSSNDFSSFIDAISPVAHHDNQIKNDSNYLNNNDIKNSIKDLNDQVTQLYDEIIKIEIEYEESIMSLESLQAINLELENKLSNIGQKNKTPEIETLDNLYYIISQNNTDNDDDDDDDNNNNNILNCLQKLKLLVKEEIRLKNCINLLEKREKCFNQQIDKLLFVPKNIAPCNKASQHCIGKNCHKRKDKKSMDNIESQSDDINNNKQDYNDDDIDIDKYCDCCPLSKKE</sequence>
<dbReference type="Proteomes" id="UP000786811">
    <property type="component" value="Unassembled WGS sequence"/>
</dbReference>
<accession>A0A8J2EKQ0</accession>